<keyword evidence="4" id="KW-1185">Reference proteome</keyword>
<reference evidence="3 4" key="1">
    <citation type="journal article" date="2017" name="Int. J. Parasitol.">
        <title>The genome of the protozoan parasite Cystoisospora suis and a reverse vaccinology approach to identify vaccine candidates.</title>
        <authorList>
            <person name="Palmieri N."/>
            <person name="Shrestha A."/>
            <person name="Ruttkowski B."/>
            <person name="Beck T."/>
            <person name="Vogl C."/>
            <person name="Tomley F."/>
            <person name="Blake D.P."/>
            <person name="Joachim A."/>
        </authorList>
    </citation>
    <scope>NUCLEOTIDE SEQUENCE [LARGE SCALE GENOMIC DNA]</scope>
    <source>
        <strain evidence="3 4">Wien I</strain>
    </source>
</reference>
<accession>A0A2C6L6V7</accession>
<gene>
    <name evidence="3" type="ORF">CSUI_002933</name>
</gene>
<evidence type="ECO:0000313" key="4">
    <source>
        <dbReference type="Proteomes" id="UP000221165"/>
    </source>
</evidence>
<dbReference type="RefSeq" id="XP_067924902.1">
    <property type="nucleotide sequence ID" value="XM_068063131.1"/>
</dbReference>
<keyword evidence="2" id="KW-0472">Membrane</keyword>
<feature type="compositionally biased region" description="Low complexity" evidence="1">
    <location>
        <begin position="229"/>
        <end position="249"/>
    </location>
</feature>
<organism evidence="3 4">
    <name type="scientific">Cystoisospora suis</name>
    <dbReference type="NCBI Taxonomy" id="483139"/>
    <lineage>
        <taxon>Eukaryota</taxon>
        <taxon>Sar</taxon>
        <taxon>Alveolata</taxon>
        <taxon>Apicomplexa</taxon>
        <taxon>Conoidasida</taxon>
        <taxon>Coccidia</taxon>
        <taxon>Eucoccidiorida</taxon>
        <taxon>Eimeriorina</taxon>
        <taxon>Sarcocystidae</taxon>
        <taxon>Cystoisospora</taxon>
    </lineage>
</organism>
<protein>
    <submittedName>
        <fullName evidence="3">Rna-binding protein</fullName>
    </submittedName>
</protein>
<feature type="transmembrane region" description="Helical" evidence="2">
    <location>
        <begin position="34"/>
        <end position="59"/>
    </location>
</feature>
<comment type="caution">
    <text evidence="3">The sequence shown here is derived from an EMBL/GenBank/DDBJ whole genome shotgun (WGS) entry which is preliminary data.</text>
</comment>
<dbReference type="AlphaFoldDB" id="A0A2C6L6V7"/>
<sequence>MGQSPFKLWLSIVVSGFPPGRSSLRSSDDDTSLLFLWIGFLSETNLTFFIIQTLFCRFLHLSKITSRPLKAYYRALSPAFFMVTSRLASILSLSCSPAPRQFASLDIMASSSLSVSSCRLPQSLKRLSHSSPRFFSALMTIPRGASSKQTSMGKRGEPFASVFMPAFSHFNRTSLSSSSPVSSYTNLRTQSSSLLSSFSSSSRMFSSSIPPANSAALADPLRPFPSPPASGVFSGSSPSASSTSTTTTSFYDETTIEQLGKDTIKGIHSMEEYEHLVYEHPEKILACLFSARFSLQGKMLLQPFLDLAVVSSSTSASASASNVHFLLIDCDEVPRAAYHARVENVPSIVVMKNDDVFRQLITDKVGGVKSTADLIQETRGAIEQAQRLEQQKSGDCLSSPYASYTHNIGIDNLNVYRVHWPVA</sequence>
<name>A0A2C6L6V7_9APIC</name>
<evidence type="ECO:0000313" key="3">
    <source>
        <dbReference type="EMBL" id="PHJ23225.1"/>
    </source>
</evidence>
<keyword evidence="2" id="KW-0812">Transmembrane</keyword>
<dbReference type="InterPro" id="IPR036249">
    <property type="entry name" value="Thioredoxin-like_sf"/>
</dbReference>
<evidence type="ECO:0000256" key="2">
    <source>
        <dbReference type="SAM" id="Phobius"/>
    </source>
</evidence>
<dbReference type="OrthoDB" id="331499at2759"/>
<evidence type="ECO:0000256" key="1">
    <source>
        <dbReference type="SAM" id="MobiDB-lite"/>
    </source>
</evidence>
<proteinExistence type="predicted"/>
<dbReference type="GeneID" id="94426342"/>
<dbReference type="VEuPathDB" id="ToxoDB:CSUI_002933"/>
<dbReference type="EMBL" id="MIGC01001237">
    <property type="protein sequence ID" value="PHJ23225.1"/>
    <property type="molecule type" value="Genomic_DNA"/>
</dbReference>
<feature type="region of interest" description="Disordered" evidence="1">
    <location>
        <begin position="228"/>
        <end position="252"/>
    </location>
</feature>
<keyword evidence="2" id="KW-1133">Transmembrane helix</keyword>
<dbReference type="Proteomes" id="UP000221165">
    <property type="component" value="Unassembled WGS sequence"/>
</dbReference>
<dbReference type="SUPFAM" id="SSF52833">
    <property type="entry name" value="Thioredoxin-like"/>
    <property type="match status" value="1"/>
</dbReference>